<name>A0ABP7L8W6_9SPHN</name>
<evidence type="ECO:0000313" key="2">
    <source>
        <dbReference type="Proteomes" id="UP001500827"/>
    </source>
</evidence>
<organism evidence="1 2">
    <name type="scientific">Sphingomonas limnosediminicola</name>
    <dbReference type="NCBI Taxonomy" id="940133"/>
    <lineage>
        <taxon>Bacteria</taxon>
        <taxon>Pseudomonadati</taxon>
        <taxon>Pseudomonadota</taxon>
        <taxon>Alphaproteobacteria</taxon>
        <taxon>Sphingomonadales</taxon>
        <taxon>Sphingomonadaceae</taxon>
        <taxon>Sphingomonas</taxon>
    </lineage>
</organism>
<gene>
    <name evidence="1" type="ORF">GCM10022276_12170</name>
</gene>
<sequence length="85" mass="9254">MEKELPFTVPPTAPQEVESVTGALSLLVLEHCAALKLGVLSDATNNGSAFAGAASRKPSVRRDVKRIRNLQHDSTDAHYHLVYKK</sequence>
<dbReference type="Proteomes" id="UP001500827">
    <property type="component" value="Unassembled WGS sequence"/>
</dbReference>
<protein>
    <submittedName>
        <fullName evidence="1">Uncharacterized protein</fullName>
    </submittedName>
</protein>
<keyword evidence="2" id="KW-1185">Reference proteome</keyword>
<dbReference type="EMBL" id="BAABBM010000001">
    <property type="protein sequence ID" value="GAA3894598.1"/>
    <property type="molecule type" value="Genomic_DNA"/>
</dbReference>
<proteinExistence type="predicted"/>
<accession>A0ABP7L8W6</accession>
<reference evidence="2" key="1">
    <citation type="journal article" date="2019" name="Int. J. Syst. Evol. Microbiol.">
        <title>The Global Catalogue of Microorganisms (GCM) 10K type strain sequencing project: providing services to taxonomists for standard genome sequencing and annotation.</title>
        <authorList>
            <consortium name="The Broad Institute Genomics Platform"/>
            <consortium name="The Broad Institute Genome Sequencing Center for Infectious Disease"/>
            <person name="Wu L."/>
            <person name="Ma J."/>
        </authorList>
    </citation>
    <scope>NUCLEOTIDE SEQUENCE [LARGE SCALE GENOMIC DNA]</scope>
    <source>
        <strain evidence="2">JCM 17543</strain>
    </source>
</reference>
<evidence type="ECO:0000313" key="1">
    <source>
        <dbReference type="EMBL" id="GAA3894598.1"/>
    </source>
</evidence>
<comment type="caution">
    <text evidence="1">The sequence shown here is derived from an EMBL/GenBank/DDBJ whole genome shotgun (WGS) entry which is preliminary data.</text>
</comment>